<keyword evidence="1" id="KW-1133">Transmembrane helix</keyword>
<evidence type="ECO:0000313" key="3">
    <source>
        <dbReference type="EMBL" id="MBP2027766.1"/>
    </source>
</evidence>
<evidence type="ECO:0000256" key="1">
    <source>
        <dbReference type="SAM" id="Phobius"/>
    </source>
</evidence>
<reference evidence="3 4" key="1">
    <citation type="submission" date="2021-03" db="EMBL/GenBank/DDBJ databases">
        <title>Genomic Encyclopedia of Type Strains, Phase IV (KMG-IV): sequencing the most valuable type-strain genomes for metagenomic binning, comparative biology and taxonomic classification.</title>
        <authorList>
            <person name="Goeker M."/>
        </authorList>
    </citation>
    <scope>NUCLEOTIDE SEQUENCE [LARGE SCALE GENOMIC DNA]</scope>
    <source>
        <strain evidence="3 4">DSM 27512</strain>
    </source>
</reference>
<evidence type="ECO:0000313" key="4">
    <source>
        <dbReference type="Proteomes" id="UP001314903"/>
    </source>
</evidence>
<evidence type="ECO:0000259" key="2">
    <source>
        <dbReference type="PROSITE" id="PS50887"/>
    </source>
</evidence>
<dbReference type="SMART" id="SM00267">
    <property type="entry name" value="GGDEF"/>
    <property type="match status" value="1"/>
</dbReference>
<dbReference type="Pfam" id="PF00990">
    <property type="entry name" value="GGDEF"/>
    <property type="match status" value="1"/>
</dbReference>
<organism evidence="3 4">
    <name type="scientific">Acetoanaerobium pronyense</name>
    <dbReference type="NCBI Taxonomy" id="1482736"/>
    <lineage>
        <taxon>Bacteria</taxon>
        <taxon>Bacillati</taxon>
        <taxon>Bacillota</taxon>
        <taxon>Clostridia</taxon>
        <taxon>Peptostreptococcales</taxon>
        <taxon>Filifactoraceae</taxon>
        <taxon>Acetoanaerobium</taxon>
    </lineage>
</organism>
<dbReference type="SUPFAM" id="SSF55073">
    <property type="entry name" value="Nucleotide cyclase"/>
    <property type="match status" value="1"/>
</dbReference>
<proteinExistence type="predicted"/>
<dbReference type="EMBL" id="JAGGLI010000015">
    <property type="protein sequence ID" value="MBP2027766.1"/>
    <property type="molecule type" value="Genomic_DNA"/>
</dbReference>
<feature type="transmembrane region" description="Helical" evidence="1">
    <location>
        <begin position="320"/>
        <end position="342"/>
    </location>
</feature>
<dbReference type="PROSITE" id="PS50887">
    <property type="entry name" value="GGDEF"/>
    <property type="match status" value="1"/>
</dbReference>
<dbReference type="Proteomes" id="UP001314903">
    <property type="component" value="Unassembled WGS sequence"/>
</dbReference>
<keyword evidence="4" id="KW-1185">Reference proteome</keyword>
<dbReference type="CDD" id="cd01949">
    <property type="entry name" value="GGDEF"/>
    <property type="match status" value="1"/>
</dbReference>
<dbReference type="RefSeq" id="WP_209660827.1">
    <property type="nucleotide sequence ID" value="NZ_JAGGLI010000015.1"/>
</dbReference>
<keyword evidence="1" id="KW-0812">Transmembrane</keyword>
<keyword evidence="1" id="KW-0472">Membrane</keyword>
<dbReference type="InterPro" id="IPR029787">
    <property type="entry name" value="Nucleotide_cyclase"/>
</dbReference>
<feature type="transmembrane region" description="Helical" evidence="1">
    <location>
        <begin position="12"/>
        <end position="31"/>
    </location>
</feature>
<dbReference type="PANTHER" id="PTHR44757:SF2">
    <property type="entry name" value="BIOFILM ARCHITECTURE MAINTENANCE PROTEIN MBAA"/>
    <property type="match status" value="1"/>
</dbReference>
<feature type="domain" description="GGDEF" evidence="2">
    <location>
        <begin position="509"/>
        <end position="642"/>
    </location>
</feature>
<sequence>MKNIIETIKNNILFGMIISIIIVIVVTVQVFDFMLTNQQDDEIDKLSSFITYSINNSVGAEDLIQSYLIQILESTTYQIEAEIGNRDLSNFTLEDLEDIKERYKLSGVALFKKEDEDIIIEKSTSEHEVGLSTKTWGFWHEAFSQLLDDEEVSIGRGISIGKFWAGPRSLAYGQDGYYIFTYYKIENQPYLLNIYVDDMNAFGLVKKNDPNKLVKQMIQETDFIDEIAVINVDAWNNRFLQENRSKLQDFTVEYGRYTSFTAEDTYYLNKVNQLIDESKIKKEVVYEGQKYTKIYKKLKDDQVAIFLVNNINKALVKRQIIWIILSGLILICVLGFSMVFIYTKKYTDLLKIERNRLKIAEEYRHTVQILPSIVLRIKKNKNEFIVKHCEGKGLSELGINRYKAQNSLLEDVLPKSYYEIVTQGINHALEGQEHSFEYAYKGKVYENKVQPIIDKDEIDEIIIFANDITRLRKSENRAKYLAYHDSLTGLPNRLYLKEKVESLIEDKSNKFIVCFIDLDGFKYINDTSGHDIGDELLIQVSRRISQLANENDFLARIGGDEFAFIFMDIENESEIKEKVKKLTNLIGMPYTIVGREYKVTSSIGISRFPEDADSYIELIKKADLAMYKVKDNGKDGFNIFSEK</sequence>
<name>A0ABS4KKV1_9FIRM</name>
<accession>A0ABS4KKV1</accession>
<comment type="caution">
    <text evidence="3">The sequence shown here is derived from an EMBL/GenBank/DDBJ whole genome shotgun (WGS) entry which is preliminary data.</text>
</comment>
<dbReference type="InterPro" id="IPR000160">
    <property type="entry name" value="GGDEF_dom"/>
</dbReference>
<dbReference type="Gene3D" id="3.30.70.270">
    <property type="match status" value="1"/>
</dbReference>
<gene>
    <name evidence="3" type="ORF">J2Z35_001564</name>
</gene>
<protein>
    <submittedName>
        <fullName evidence="3">Diguanylate cyclase (GGDEF)-like protein</fullName>
    </submittedName>
</protein>
<dbReference type="NCBIfam" id="TIGR00254">
    <property type="entry name" value="GGDEF"/>
    <property type="match status" value="1"/>
</dbReference>
<dbReference type="InterPro" id="IPR052155">
    <property type="entry name" value="Biofilm_reg_signaling"/>
</dbReference>
<dbReference type="InterPro" id="IPR043128">
    <property type="entry name" value="Rev_trsase/Diguanyl_cyclase"/>
</dbReference>
<dbReference type="PANTHER" id="PTHR44757">
    <property type="entry name" value="DIGUANYLATE CYCLASE DGCP"/>
    <property type="match status" value="1"/>
</dbReference>
<dbReference type="Gene3D" id="3.30.450.20">
    <property type="entry name" value="PAS domain"/>
    <property type="match status" value="1"/>
</dbReference>